<feature type="compositionally biased region" description="Low complexity" evidence="1">
    <location>
        <begin position="74"/>
        <end position="85"/>
    </location>
</feature>
<sequence>MANYGGTTPTPQQQPQQQQQGAIQYSADPAEALMQYQQAMAIYQRQYAAAVQQHFVRQQQEVVATAIAMQQQQQPWHQQQQQGLLPSPPPSQQQSSMGPQALPLQQTPPAQQSLPIGPQPSATTQQDPVRQQVPFGPQGVPLQQQQQQTLPQRTPQRMVGAYQQYQPQPAAQTTTGRPSTSPPYVVSSDATPPPLQQSYPPRAAPLQTSQQSPVQYPVGRGTPHVAVMDTYDCYRGRTIGQQQQQQVTALADVPTIEYRGRHTAPLSSSTRVAPQLTEPRPVNRFDQRKGGGKGSKGRKKGGNKSNANKTPLGPRKIPVDGAKPSQQQQEQQGKEGVAVGRAPLGELRVSAKEGPTTPVKEEAPKLDREAMADMYKQAMAQSDVPQWKEKEHDHGMREI</sequence>
<feature type="compositionally biased region" description="Low complexity" evidence="1">
    <location>
        <begin position="1"/>
        <end position="21"/>
    </location>
</feature>
<dbReference type="EMBL" id="GG676994">
    <property type="protein sequence ID" value="EER11214.1"/>
    <property type="molecule type" value="Genomic_DNA"/>
</dbReference>
<organism evidence="3">
    <name type="scientific">Perkinsus marinus (strain ATCC 50983 / TXsc)</name>
    <dbReference type="NCBI Taxonomy" id="423536"/>
    <lineage>
        <taxon>Eukaryota</taxon>
        <taxon>Sar</taxon>
        <taxon>Alveolata</taxon>
        <taxon>Perkinsozoa</taxon>
        <taxon>Perkinsea</taxon>
        <taxon>Perkinsida</taxon>
        <taxon>Perkinsidae</taxon>
        <taxon>Perkinsus</taxon>
    </lineage>
</organism>
<feature type="region of interest" description="Disordered" evidence="1">
    <location>
        <begin position="74"/>
        <end position="221"/>
    </location>
</feature>
<evidence type="ECO:0000256" key="1">
    <source>
        <dbReference type="SAM" id="MobiDB-lite"/>
    </source>
</evidence>
<dbReference type="RefSeq" id="XP_002779419.1">
    <property type="nucleotide sequence ID" value="XM_002779373.1"/>
</dbReference>
<evidence type="ECO:0000313" key="2">
    <source>
        <dbReference type="EMBL" id="EER11214.1"/>
    </source>
</evidence>
<feature type="region of interest" description="Disordered" evidence="1">
    <location>
        <begin position="1"/>
        <end position="25"/>
    </location>
</feature>
<dbReference type="Proteomes" id="UP000007800">
    <property type="component" value="Unassembled WGS sequence"/>
</dbReference>
<dbReference type="InParanoid" id="C5KWA3"/>
<proteinExistence type="predicted"/>
<feature type="compositionally biased region" description="Basic and acidic residues" evidence="1">
    <location>
        <begin position="386"/>
        <end position="399"/>
    </location>
</feature>
<dbReference type="AlphaFoldDB" id="C5KWA3"/>
<dbReference type="GeneID" id="9056910"/>
<feature type="region of interest" description="Disordered" evidence="1">
    <location>
        <begin position="260"/>
        <end position="365"/>
    </location>
</feature>
<dbReference type="OMA" id="IQYSADP"/>
<reference evidence="2 3" key="1">
    <citation type="submission" date="2008-07" db="EMBL/GenBank/DDBJ databases">
        <authorList>
            <person name="El-Sayed N."/>
            <person name="Caler E."/>
            <person name="Inman J."/>
            <person name="Amedeo P."/>
            <person name="Hass B."/>
            <person name="Wortman J."/>
        </authorList>
    </citation>
    <scope>NUCLEOTIDE SEQUENCE [LARGE SCALE GENOMIC DNA]</scope>
    <source>
        <strain evidence="3">ATCC 50983 / TXsc</strain>
    </source>
</reference>
<feature type="compositionally biased region" description="Low complexity" evidence="1">
    <location>
        <begin position="128"/>
        <end position="175"/>
    </location>
</feature>
<feature type="region of interest" description="Disordered" evidence="1">
    <location>
        <begin position="379"/>
        <end position="399"/>
    </location>
</feature>
<keyword evidence="3" id="KW-1185">Reference proteome</keyword>
<protein>
    <submittedName>
        <fullName evidence="2">Uncharacterized protein</fullName>
    </submittedName>
</protein>
<name>C5KWA3_PERM5</name>
<accession>C5KWA3</accession>
<feature type="compositionally biased region" description="Low complexity" evidence="1">
    <location>
        <begin position="92"/>
        <end position="115"/>
    </location>
</feature>
<gene>
    <name evidence="2" type="ORF">Pmar_PMAR014515</name>
</gene>
<evidence type="ECO:0000313" key="3">
    <source>
        <dbReference type="Proteomes" id="UP000007800"/>
    </source>
</evidence>